<name>A0A0E9W7L6_ANGAN</name>
<dbReference type="EMBL" id="GBXM01022230">
    <property type="protein sequence ID" value="JAH86347.1"/>
    <property type="molecule type" value="Transcribed_RNA"/>
</dbReference>
<sequence>MLSKCVLPCSLKFCWLLWQSSKKKYIPAFQVPKTTI</sequence>
<reference evidence="1" key="1">
    <citation type="submission" date="2014-11" db="EMBL/GenBank/DDBJ databases">
        <authorList>
            <person name="Amaro Gonzalez C."/>
        </authorList>
    </citation>
    <scope>NUCLEOTIDE SEQUENCE</scope>
</reference>
<accession>A0A0E9W7L6</accession>
<dbReference type="AlphaFoldDB" id="A0A0E9W7L6"/>
<organism evidence="1">
    <name type="scientific">Anguilla anguilla</name>
    <name type="common">European freshwater eel</name>
    <name type="synonym">Muraena anguilla</name>
    <dbReference type="NCBI Taxonomy" id="7936"/>
    <lineage>
        <taxon>Eukaryota</taxon>
        <taxon>Metazoa</taxon>
        <taxon>Chordata</taxon>
        <taxon>Craniata</taxon>
        <taxon>Vertebrata</taxon>
        <taxon>Euteleostomi</taxon>
        <taxon>Actinopterygii</taxon>
        <taxon>Neopterygii</taxon>
        <taxon>Teleostei</taxon>
        <taxon>Anguilliformes</taxon>
        <taxon>Anguillidae</taxon>
        <taxon>Anguilla</taxon>
    </lineage>
</organism>
<protein>
    <submittedName>
        <fullName evidence="1">Uncharacterized protein</fullName>
    </submittedName>
</protein>
<reference evidence="1" key="2">
    <citation type="journal article" date="2015" name="Fish Shellfish Immunol.">
        <title>Early steps in the European eel (Anguilla anguilla)-Vibrio vulnificus interaction in the gills: Role of the RtxA13 toxin.</title>
        <authorList>
            <person name="Callol A."/>
            <person name="Pajuelo D."/>
            <person name="Ebbesson L."/>
            <person name="Teles M."/>
            <person name="MacKenzie S."/>
            <person name="Amaro C."/>
        </authorList>
    </citation>
    <scope>NUCLEOTIDE SEQUENCE</scope>
</reference>
<evidence type="ECO:0000313" key="1">
    <source>
        <dbReference type="EMBL" id="JAH86347.1"/>
    </source>
</evidence>
<proteinExistence type="predicted"/>